<keyword evidence="3" id="KW-1185">Reference proteome</keyword>
<proteinExistence type="predicted"/>
<dbReference type="Proteomes" id="UP000245699">
    <property type="component" value="Unassembled WGS sequence"/>
</dbReference>
<name>A0A2T9Z4M2_9FUNG</name>
<evidence type="ECO:0000256" key="1">
    <source>
        <dbReference type="SAM" id="MobiDB-lite"/>
    </source>
</evidence>
<sequence>MSNGESKYTEGSQYTEDKGSDEVGFSVCTRTKKGRSLVGTSVYLPTSAVRSRSILVIAAASKYGIIDYFVNHTPVNGEDFKE</sequence>
<organism evidence="2 3">
    <name type="scientific">Furculomyces boomerangus</name>
    <dbReference type="NCBI Taxonomy" id="61424"/>
    <lineage>
        <taxon>Eukaryota</taxon>
        <taxon>Fungi</taxon>
        <taxon>Fungi incertae sedis</taxon>
        <taxon>Zoopagomycota</taxon>
        <taxon>Kickxellomycotina</taxon>
        <taxon>Harpellomycetes</taxon>
        <taxon>Harpellales</taxon>
        <taxon>Harpellaceae</taxon>
        <taxon>Furculomyces</taxon>
    </lineage>
</organism>
<dbReference type="AlphaFoldDB" id="A0A2T9Z4M2"/>
<protein>
    <submittedName>
        <fullName evidence="2">Uncharacterized protein</fullName>
    </submittedName>
</protein>
<dbReference type="EMBL" id="MBFT01000031">
    <property type="protein sequence ID" value="PVU99540.1"/>
    <property type="molecule type" value="Genomic_DNA"/>
</dbReference>
<evidence type="ECO:0000313" key="3">
    <source>
        <dbReference type="Proteomes" id="UP000245699"/>
    </source>
</evidence>
<accession>A0A2T9Z4M2</accession>
<reference evidence="2 3" key="1">
    <citation type="journal article" date="2018" name="MBio">
        <title>Comparative Genomics Reveals the Core Gene Toolbox for the Fungus-Insect Symbiosis.</title>
        <authorList>
            <person name="Wang Y."/>
            <person name="Stata M."/>
            <person name="Wang W."/>
            <person name="Stajich J.E."/>
            <person name="White M.M."/>
            <person name="Moncalvo J.M."/>
        </authorList>
    </citation>
    <scope>NUCLEOTIDE SEQUENCE [LARGE SCALE GENOMIC DNA]</scope>
    <source>
        <strain evidence="2 3">AUS-77-4</strain>
    </source>
</reference>
<feature type="compositionally biased region" description="Polar residues" evidence="1">
    <location>
        <begin position="1"/>
        <end position="14"/>
    </location>
</feature>
<gene>
    <name evidence="2" type="ORF">BB559_000619</name>
</gene>
<comment type="caution">
    <text evidence="2">The sequence shown here is derived from an EMBL/GenBank/DDBJ whole genome shotgun (WGS) entry which is preliminary data.</text>
</comment>
<evidence type="ECO:0000313" key="2">
    <source>
        <dbReference type="EMBL" id="PVU99540.1"/>
    </source>
</evidence>
<feature type="region of interest" description="Disordered" evidence="1">
    <location>
        <begin position="1"/>
        <end position="21"/>
    </location>
</feature>
<dbReference type="OrthoDB" id="10480750at2759"/>